<comment type="similarity">
    <text evidence="2 4">Belongs to the GerABKA family.</text>
</comment>
<protein>
    <submittedName>
        <fullName evidence="6">Spore germination protein</fullName>
    </submittedName>
</protein>
<dbReference type="InterPro" id="IPR050768">
    <property type="entry name" value="UPF0353/GerABKA_families"/>
</dbReference>
<evidence type="ECO:0000256" key="2">
    <source>
        <dbReference type="ARBA" id="ARBA00005278"/>
    </source>
</evidence>
<feature type="transmembrane region" description="Helical" evidence="5">
    <location>
        <begin position="397"/>
        <end position="423"/>
    </location>
</feature>
<keyword evidence="5" id="KW-0812">Transmembrane</keyword>
<evidence type="ECO:0000256" key="4">
    <source>
        <dbReference type="PIRNR" id="PIRNR005690"/>
    </source>
</evidence>
<dbReference type="EMBL" id="JAOYEY010000038">
    <property type="protein sequence ID" value="MCV9886463.1"/>
    <property type="molecule type" value="Genomic_DNA"/>
</dbReference>
<dbReference type="Proteomes" id="UP001526147">
    <property type="component" value="Unassembled WGS sequence"/>
</dbReference>
<evidence type="ECO:0000256" key="5">
    <source>
        <dbReference type="SAM" id="Phobius"/>
    </source>
</evidence>
<keyword evidence="7" id="KW-1185">Reference proteome</keyword>
<keyword evidence="5" id="KW-1133">Transmembrane helix</keyword>
<feature type="transmembrane region" description="Helical" evidence="5">
    <location>
        <begin position="233"/>
        <end position="251"/>
    </location>
</feature>
<dbReference type="RefSeq" id="WP_251683273.1">
    <property type="nucleotide sequence ID" value="NZ_JAMAWP010000007.1"/>
</dbReference>
<dbReference type="InterPro" id="IPR004995">
    <property type="entry name" value="Spore_Ger"/>
</dbReference>
<evidence type="ECO:0000313" key="7">
    <source>
        <dbReference type="Proteomes" id="UP001526147"/>
    </source>
</evidence>
<keyword evidence="3 4" id="KW-0472">Membrane</keyword>
<dbReference type="PANTHER" id="PTHR22550:SF5">
    <property type="entry name" value="LEUCINE ZIPPER PROTEIN 4"/>
    <property type="match status" value="1"/>
</dbReference>
<feature type="transmembrane region" description="Helical" evidence="5">
    <location>
        <begin position="314"/>
        <end position="332"/>
    </location>
</feature>
<dbReference type="PIRSF" id="PIRSF005690">
    <property type="entry name" value="GerBA"/>
    <property type="match status" value="1"/>
</dbReference>
<comment type="caution">
    <text evidence="6">The sequence shown here is derived from an EMBL/GenBank/DDBJ whole genome shotgun (WGS) entry which is preliminary data.</text>
</comment>
<evidence type="ECO:0000256" key="3">
    <source>
        <dbReference type="ARBA" id="ARBA00023136"/>
    </source>
</evidence>
<reference evidence="6 7" key="1">
    <citation type="submission" date="2022-10" db="EMBL/GenBank/DDBJ databases">
        <title>Draft genome assembly of moderately radiation resistant bacterium Metabacillus halosaccharovorans.</title>
        <authorList>
            <person name="Pal S."/>
            <person name="Gopinathan A."/>
        </authorList>
    </citation>
    <scope>NUCLEOTIDE SEQUENCE [LARGE SCALE GENOMIC DNA]</scope>
    <source>
        <strain evidence="6 7">VITHBRA001</strain>
    </source>
</reference>
<feature type="transmembrane region" description="Helical" evidence="5">
    <location>
        <begin position="364"/>
        <end position="385"/>
    </location>
</feature>
<dbReference type="Pfam" id="PF03323">
    <property type="entry name" value="GerA"/>
    <property type="match status" value="1"/>
</dbReference>
<evidence type="ECO:0000256" key="1">
    <source>
        <dbReference type="ARBA" id="ARBA00004141"/>
    </source>
</evidence>
<comment type="subcellular location">
    <subcellularLocation>
        <location evidence="4">Cell membrane</location>
    </subcellularLocation>
    <subcellularLocation>
        <location evidence="1">Membrane</location>
        <topology evidence="1">Multi-pass membrane protein</topology>
    </subcellularLocation>
</comment>
<gene>
    <name evidence="6" type="ORF">OIH86_12525</name>
</gene>
<proteinExistence type="inferred from homology"/>
<feature type="transmembrane region" description="Helical" evidence="5">
    <location>
        <begin position="271"/>
        <end position="294"/>
    </location>
</feature>
<name>A0ABT3DHW0_9BACI</name>
<sequence length="443" mass="49739">MFKSKQEMINGIKKELTGSPDLVNQRIEAGGKICELCYLSSICDVEKIHKDLYVPFYEEIENGGYVDYLLSLSGIRKIEDSDNPVELLLKGSVLIFLNNLHLILDVKKILNKAIPDTTIETTIQGPQTGLSEDLETNMNIIRHRYHQSSLAFDDYRVGKKSQMGLKILYDSKEVDEEVLQELYQRLNEIDEDVVQSVSQLSRMITRHKSFLFPTIVITERPDRIAYNLSKGKVIVIMEGTRFALILPSVFYDFMSSMDDLYLPSWVARFLVLLRYLGLGTALLLPAMYVGITAYNPELFRVQLALSIAGSRMSVPYPAYIEVFFMLIMMELLTEASIRLPKAIGPTATTVGGLILGQAATEAGLVSNIMIIIVSAVAISNFVIPINEMGFAMRVTKYLLLIVSTFTGLIGVIVGLIGIIYYLVSLNSFGRPYLAFFNGEQFRK</sequence>
<organism evidence="6 7">
    <name type="scientific">Metabacillus halosaccharovorans</name>
    <dbReference type="NCBI Taxonomy" id="930124"/>
    <lineage>
        <taxon>Bacteria</taxon>
        <taxon>Bacillati</taxon>
        <taxon>Bacillota</taxon>
        <taxon>Bacilli</taxon>
        <taxon>Bacillales</taxon>
        <taxon>Bacillaceae</taxon>
        <taxon>Metabacillus</taxon>
    </lineage>
</organism>
<dbReference type="PANTHER" id="PTHR22550">
    <property type="entry name" value="SPORE GERMINATION PROTEIN"/>
    <property type="match status" value="1"/>
</dbReference>
<accession>A0ABT3DHW0</accession>
<evidence type="ECO:0000313" key="6">
    <source>
        <dbReference type="EMBL" id="MCV9886463.1"/>
    </source>
</evidence>